<dbReference type="HOGENOM" id="CLU_3365504_0_0_9"/>
<protein>
    <submittedName>
        <fullName evidence="2">Uncharacterized protein</fullName>
    </submittedName>
</protein>
<sequence>MKALRSIAIGVFAGLFAVVTLVALPVLLIVSDFTF</sequence>
<evidence type="ECO:0000256" key="1">
    <source>
        <dbReference type="SAM" id="Phobius"/>
    </source>
</evidence>
<name>D5WRE4_KYRT2</name>
<feature type="transmembrane region" description="Helical" evidence="1">
    <location>
        <begin position="7"/>
        <end position="30"/>
    </location>
</feature>
<accession>D5WRE4</accession>
<evidence type="ECO:0000313" key="3">
    <source>
        <dbReference type="Proteomes" id="UP000002368"/>
    </source>
</evidence>
<dbReference type="AlphaFoldDB" id="D5WRE4"/>
<evidence type="ECO:0000313" key="2">
    <source>
        <dbReference type="EMBL" id="ADG06874.1"/>
    </source>
</evidence>
<dbReference type="EMBL" id="CP002017">
    <property type="protein sequence ID" value="ADG06874.1"/>
    <property type="molecule type" value="Genomic_DNA"/>
</dbReference>
<gene>
    <name evidence="2" type="ordered locus">Btus_2197</name>
</gene>
<keyword evidence="3" id="KW-1185">Reference proteome</keyword>
<reference evidence="2 3" key="1">
    <citation type="journal article" date="2011" name="Stand. Genomic Sci.">
        <title>Complete genome sequence of the thermophilic, hydrogen-oxidizing Bacillus tusciae type strain (T2) and reclassification in the new genus, Kyrpidia gen. nov. as Kyrpidia tusciae comb. nov. and emendation of the family Alicyclobacillaceae da Costa and Rainey, 2010.</title>
        <authorList>
            <person name="Klenk H.P."/>
            <person name="Lapidus A."/>
            <person name="Chertkov O."/>
            <person name="Copeland A."/>
            <person name="Del Rio T.G."/>
            <person name="Nolan M."/>
            <person name="Lucas S."/>
            <person name="Chen F."/>
            <person name="Tice H."/>
            <person name="Cheng J.F."/>
            <person name="Han C."/>
            <person name="Bruce D."/>
            <person name="Goodwin L."/>
            <person name="Pitluck S."/>
            <person name="Pati A."/>
            <person name="Ivanova N."/>
            <person name="Mavromatis K."/>
            <person name="Daum C."/>
            <person name="Chen A."/>
            <person name="Palaniappan K."/>
            <person name="Chang Y.J."/>
            <person name="Land M."/>
            <person name="Hauser L."/>
            <person name="Jeffries C.D."/>
            <person name="Detter J.C."/>
            <person name="Rohde M."/>
            <person name="Abt B."/>
            <person name="Pukall R."/>
            <person name="Goker M."/>
            <person name="Bristow J."/>
            <person name="Markowitz V."/>
            <person name="Hugenholtz P."/>
            <person name="Eisen J.A."/>
        </authorList>
    </citation>
    <scope>NUCLEOTIDE SEQUENCE [LARGE SCALE GENOMIC DNA]</scope>
    <source>
        <strain evidence="2 3">DSM 2912</strain>
    </source>
</reference>
<proteinExistence type="predicted"/>
<dbReference type="KEGG" id="bts:Btus_2197"/>
<organism evidence="2 3">
    <name type="scientific">Kyrpidia tusciae (strain DSM 2912 / NBRC 15312 / T2)</name>
    <name type="common">Bacillus tusciae</name>
    <dbReference type="NCBI Taxonomy" id="562970"/>
    <lineage>
        <taxon>Bacteria</taxon>
        <taxon>Bacillati</taxon>
        <taxon>Bacillota</taxon>
        <taxon>Bacilli</taxon>
        <taxon>Bacillales</taxon>
        <taxon>Alicyclobacillaceae</taxon>
        <taxon>Kyrpidia</taxon>
    </lineage>
</organism>
<keyword evidence="1" id="KW-0472">Membrane</keyword>
<dbReference type="STRING" id="562970.Btus_2197"/>
<dbReference type="Proteomes" id="UP000002368">
    <property type="component" value="Chromosome"/>
</dbReference>
<keyword evidence="1" id="KW-0812">Transmembrane</keyword>
<keyword evidence="1" id="KW-1133">Transmembrane helix</keyword>